<dbReference type="KEGG" id="rdi:CMV14_02395"/>
<keyword evidence="3" id="KW-0238">DNA-binding</keyword>
<reference evidence="3 4" key="1">
    <citation type="submission" date="2017-09" db="EMBL/GenBank/DDBJ databases">
        <title>The Catabolism of 3,6-Dichlorosalicylic acid is Initiated by the Cytochrome P450 Monooxygenase DsmABC in Rhizorhabdus dicambivorans Ndbn-20.</title>
        <authorList>
            <person name="Na L."/>
        </authorList>
    </citation>
    <scope>NUCLEOTIDE SEQUENCE [LARGE SCALE GENOMIC DNA]</scope>
    <source>
        <strain evidence="3 4">Ndbn-20m</strain>
    </source>
</reference>
<accession>A0A2A4FZF6</accession>
<dbReference type="InterPro" id="IPR007159">
    <property type="entry name" value="SpoVT-AbrB_dom"/>
</dbReference>
<sequence length="91" mass="10392">MSEEYRAKVFKSGNSVALRLPKALGLKEGTEVIVREERGEFSFKPADEKPKKIDLTGIYGTIPGLKPRTPEERQFDDPPRPWHLLDRPNES</sequence>
<protein>
    <submittedName>
        <fullName evidence="3">AbrB/MazE/SpoVT family DNA-binding domain-containing protein</fullName>
    </submittedName>
</protein>
<organism evidence="3 4">
    <name type="scientific">Rhizorhabdus dicambivorans</name>
    <dbReference type="NCBI Taxonomy" id="1850238"/>
    <lineage>
        <taxon>Bacteria</taxon>
        <taxon>Pseudomonadati</taxon>
        <taxon>Pseudomonadota</taxon>
        <taxon>Alphaproteobacteria</taxon>
        <taxon>Sphingomonadales</taxon>
        <taxon>Sphingomonadaceae</taxon>
        <taxon>Rhizorhabdus</taxon>
    </lineage>
</organism>
<dbReference type="RefSeq" id="WP_066960321.1">
    <property type="nucleotide sequence ID" value="NZ_CP023449.1"/>
</dbReference>
<evidence type="ECO:0000256" key="1">
    <source>
        <dbReference type="SAM" id="MobiDB-lite"/>
    </source>
</evidence>
<dbReference type="SMART" id="SM00966">
    <property type="entry name" value="SpoVT_AbrB"/>
    <property type="match status" value="1"/>
</dbReference>
<feature type="domain" description="SpoVT-AbrB" evidence="2">
    <location>
        <begin position="10"/>
        <end position="51"/>
    </location>
</feature>
<dbReference type="EMBL" id="NWUF01000003">
    <property type="protein sequence ID" value="PCE43606.1"/>
    <property type="molecule type" value="Genomic_DNA"/>
</dbReference>
<feature type="compositionally biased region" description="Basic and acidic residues" evidence="1">
    <location>
        <begin position="68"/>
        <end position="91"/>
    </location>
</feature>
<dbReference type="AlphaFoldDB" id="A0A2A4FZF6"/>
<dbReference type="Gene3D" id="2.10.260.10">
    <property type="match status" value="1"/>
</dbReference>
<dbReference type="Proteomes" id="UP000218934">
    <property type="component" value="Unassembled WGS sequence"/>
</dbReference>
<name>A0A2A4FZF6_9SPHN</name>
<dbReference type="Pfam" id="PF04014">
    <property type="entry name" value="MazE_antitoxin"/>
    <property type="match status" value="1"/>
</dbReference>
<comment type="caution">
    <text evidence="3">The sequence shown here is derived from an EMBL/GenBank/DDBJ whole genome shotgun (WGS) entry which is preliminary data.</text>
</comment>
<evidence type="ECO:0000313" key="4">
    <source>
        <dbReference type="Proteomes" id="UP000218934"/>
    </source>
</evidence>
<dbReference type="GO" id="GO:0003677">
    <property type="term" value="F:DNA binding"/>
    <property type="evidence" value="ECO:0007669"/>
    <property type="project" value="UniProtKB-KW"/>
</dbReference>
<proteinExistence type="predicted"/>
<keyword evidence="4" id="KW-1185">Reference proteome</keyword>
<evidence type="ECO:0000259" key="2">
    <source>
        <dbReference type="SMART" id="SM00966"/>
    </source>
</evidence>
<dbReference type="SUPFAM" id="SSF89447">
    <property type="entry name" value="AbrB/MazE/MraZ-like"/>
    <property type="match status" value="1"/>
</dbReference>
<feature type="region of interest" description="Disordered" evidence="1">
    <location>
        <begin position="57"/>
        <end position="91"/>
    </location>
</feature>
<dbReference type="InterPro" id="IPR037914">
    <property type="entry name" value="SpoVT-AbrB_sf"/>
</dbReference>
<evidence type="ECO:0000313" key="3">
    <source>
        <dbReference type="EMBL" id="PCE43606.1"/>
    </source>
</evidence>
<gene>
    <name evidence="3" type="ORF">COO09_04715</name>
</gene>
<dbReference type="OrthoDB" id="7173678at2"/>